<evidence type="ECO:0000313" key="3">
    <source>
        <dbReference type="Proteomes" id="UP000706172"/>
    </source>
</evidence>
<dbReference type="InterPro" id="IPR036526">
    <property type="entry name" value="C-N_Hydrolase_sf"/>
</dbReference>
<dbReference type="PANTHER" id="PTHR23088:SF27">
    <property type="entry name" value="DEAMINATED GLUTATHIONE AMIDASE"/>
    <property type="match status" value="1"/>
</dbReference>
<dbReference type="PROSITE" id="PS50263">
    <property type="entry name" value="CN_HYDROLASE"/>
    <property type="match status" value="1"/>
</dbReference>
<feature type="domain" description="CN hydrolase" evidence="1">
    <location>
        <begin position="2"/>
        <end position="238"/>
    </location>
</feature>
<dbReference type="Pfam" id="PF00795">
    <property type="entry name" value="CN_hydrolase"/>
    <property type="match status" value="1"/>
</dbReference>
<dbReference type="GO" id="GO:0016787">
    <property type="term" value="F:hydrolase activity"/>
    <property type="evidence" value="ECO:0007669"/>
    <property type="project" value="UniProtKB-KW"/>
</dbReference>
<keyword evidence="2" id="KW-0378">Hydrolase</keyword>
<dbReference type="AlphaFoldDB" id="A0A931CV42"/>
<dbReference type="InterPro" id="IPR003010">
    <property type="entry name" value="C-N_Hydrolase"/>
</dbReference>
<organism evidence="2 3">
    <name type="scientific">Desulfotignum balticum</name>
    <dbReference type="NCBI Taxonomy" id="115781"/>
    <lineage>
        <taxon>Bacteria</taxon>
        <taxon>Pseudomonadati</taxon>
        <taxon>Thermodesulfobacteriota</taxon>
        <taxon>Desulfobacteria</taxon>
        <taxon>Desulfobacterales</taxon>
        <taxon>Desulfobacteraceae</taxon>
        <taxon>Desulfotignum</taxon>
    </lineage>
</organism>
<dbReference type="EMBL" id="JACCQK010000012">
    <property type="protein sequence ID" value="MBG0778374.1"/>
    <property type="molecule type" value="Genomic_DNA"/>
</dbReference>
<proteinExistence type="predicted"/>
<reference evidence="2" key="1">
    <citation type="submission" date="2020-07" db="EMBL/GenBank/DDBJ databases">
        <title>Severe corrosion of carbon steel in oil field produced water can be linked to methanogenic archaea containing a special type of NiFe hydrogenase.</title>
        <authorList>
            <person name="Lahme S."/>
            <person name="Mand J."/>
            <person name="Longwell J."/>
            <person name="Smith R."/>
            <person name="Enning D."/>
        </authorList>
    </citation>
    <scope>NUCLEOTIDE SEQUENCE</scope>
    <source>
        <strain evidence="2">MIC098Bin6</strain>
    </source>
</reference>
<protein>
    <submittedName>
        <fullName evidence="2">Carbon-nitrogen family hydrolase</fullName>
    </submittedName>
</protein>
<dbReference type="Proteomes" id="UP000706172">
    <property type="component" value="Unassembled WGS sequence"/>
</dbReference>
<dbReference type="SUPFAM" id="SSF56317">
    <property type="entry name" value="Carbon-nitrogen hydrolase"/>
    <property type="match status" value="1"/>
</dbReference>
<accession>A0A931CV42</accession>
<comment type="caution">
    <text evidence="2">The sequence shown here is derived from an EMBL/GenBank/DDBJ whole genome shotgun (WGS) entry which is preliminary data.</text>
</comment>
<dbReference type="Gene3D" id="3.60.110.10">
    <property type="entry name" value="Carbon-nitrogen hydrolase"/>
    <property type="match status" value="1"/>
</dbReference>
<gene>
    <name evidence="2" type="ORF">H0S81_00365</name>
</gene>
<dbReference type="PANTHER" id="PTHR23088">
    <property type="entry name" value="NITRILASE-RELATED"/>
    <property type="match status" value="1"/>
</dbReference>
<name>A0A931CV42_9BACT</name>
<evidence type="ECO:0000259" key="1">
    <source>
        <dbReference type="PROSITE" id="PS50263"/>
    </source>
</evidence>
<sequence>MVKIAAIQLSVIENDPEATVEKAEKAIRSCPDADLVILPEIWQTGFMCFDRYEADAQTLDGPMITGLKILAKEMKVMLHTGSFVEKDKDRLYNTSVLVSADGDILAVYRKIHLFGFQSQETQILTPGDTPVVVNTPFGYLGMATCFDLRFPELFRAMVDQGATMFLVCSAWPYPRLEHWIMLNRVRALENQCHLVCANCCGMNNNIQFVGHSMVIDPWGTVLAGAGDEEAIITTSMDPAETRVARQVFPGLASRKPFLNPERNGE</sequence>
<evidence type="ECO:0000313" key="2">
    <source>
        <dbReference type="EMBL" id="MBG0778374.1"/>
    </source>
</evidence>
<dbReference type="CDD" id="cd07583">
    <property type="entry name" value="nitrilase_5"/>
    <property type="match status" value="1"/>
</dbReference>